<dbReference type="GO" id="GO:0007389">
    <property type="term" value="P:pattern specification process"/>
    <property type="evidence" value="ECO:0007669"/>
    <property type="project" value="TreeGrafter"/>
</dbReference>
<organism evidence="1 2">
    <name type="scientific">Thalictrum thalictroides</name>
    <name type="common">Rue-anemone</name>
    <name type="synonym">Anemone thalictroides</name>
    <dbReference type="NCBI Taxonomy" id="46969"/>
    <lineage>
        <taxon>Eukaryota</taxon>
        <taxon>Viridiplantae</taxon>
        <taxon>Streptophyta</taxon>
        <taxon>Embryophyta</taxon>
        <taxon>Tracheophyta</taxon>
        <taxon>Spermatophyta</taxon>
        <taxon>Magnoliopsida</taxon>
        <taxon>Ranunculales</taxon>
        <taxon>Ranunculaceae</taxon>
        <taxon>Thalictroideae</taxon>
        <taxon>Thalictrum</taxon>
    </lineage>
</organism>
<name>A0A7J6URJ6_THATH</name>
<proteinExistence type="predicted"/>
<dbReference type="PANTHER" id="PTHR21677:SF4">
    <property type="entry name" value="TSL-KINASE INTERACTING-LIKE PROTEIN"/>
    <property type="match status" value="1"/>
</dbReference>
<keyword evidence="1" id="KW-0808">Transferase</keyword>
<comment type="caution">
    <text evidence="1">The sequence shown here is derived from an EMBL/GenBank/DDBJ whole genome shotgun (WGS) entry which is preliminary data.</text>
</comment>
<dbReference type="OrthoDB" id="745018at2759"/>
<dbReference type="GO" id="GO:0016301">
    <property type="term" value="F:kinase activity"/>
    <property type="evidence" value="ECO:0007669"/>
    <property type="project" value="UniProtKB-KW"/>
</dbReference>
<dbReference type="EMBL" id="JABWDY010044342">
    <property type="protein sequence ID" value="KAF5175203.1"/>
    <property type="molecule type" value="Genomic_DNA"/>
</dbReference>
<sequence length="256" mass="28888">MMCLIEKENHAPSKSQTVCEKFPFIGTCLSETVNNVPTLEEEGRQVLRSSARIKVQLFPIDETTRQELEKGGYNPHLELTVSKRKKISSVLRHLKSKWSNVYSMGEFMLFPYNIQLENLIGERRWTSADTETSAAEVYEAIGSPAIFRLRYGWFPSSTSLCTPFTSSLFKDCLQNENIKQGESINVEDAEVGKQQYNTVTKECAPISFGNSPNVVQVECVRSDRATELLEKSRIGWGRAPSKIGWGRDPSSSISEF</sequence>
<dbReference type="GO" id="GO:0005634">
    <property type="term" value="C:nucleus"/>
    <property type="evidence" value="ECO:0007669"/>
    <property type="project" value="TreeGrafter"/>
</dbReference>
<gene>
    <name evidence="1" type="ORF">FRX31_035208</name>
</gene>
<dbReference type="AlphaFoldDB" id="A0A7J6URJ6"/>
<reference evidence="1 2" key="1">
    <citation type="submission" date="2020-06" db="EMBL/GenBank/DDBJ databases">
        <title>Transcriptomic and genomic resources for Thalictrum thalictroides and T. hernandezii: Facilitating candidate gene discovery in an emerging model plant lineage.</title>
        <authorList>
            <person name="Arias T."/>
            <person name="Riano-Pachon D.M."/>
            <person name="Di Stilio V.S."/>
        </authorList>
    </citation>
    <scope>NUCLEOTIDE SEQUENCE [LARGE SCALE GENOMIC DNA]</scope>
    <source>
        <strain evidence="2">cv. WT478/WT964</strain>
        <tissue evidence="1">Leaves</tissue>
    </source>
</reference>
<accession>A0A7J6URJ6</accession>
<keyword evidence="1" id="KW-0418">Kinase</keyword>
<evidence type="ECO:0000313" key="2">
    <source>
        <dbReference type="Proteomes" id="UP000554482"/>
    </source>
</evidence>
<dbReference type="PANTHER" id="PTHR21677">
    <property type="entry name" value="CRAMPED PROTEIN"/>
    <property type="match status" value="1"/>
</dbReference>
<dbReference type="Proteomes" id="UP000554482">
    <property type="component" value="Unassembled WGS sequence"/>
</dbReference>
<evidence type="ECO:0000313" key="1">
    <source>
        <dbReference type="EMBL" id="KAF5175203.1"/>
    </source>
</evidence>
<dbReference type="InterPro" id="IPR055315">
    <property type="entry name" value="Cramped-like"/>
</dbReference>
<dbReference type="GO" id="GO:0003682">
    <property type="term" value="F:chromatin binding"/>
    <property type="evidence" value="ECO:0007669"/>
    <property type="project" value="InterPro"/>
</dbReference>
<protein>
    <submittedName>
        <fullName evidence="1">Tsl-kinase interacting protein 1-like</fullName>
    </submittedName>
</protein>
<keyword evidence="2" id="KW-1185">Reference proteome</keyword>